<sequence length="179" mass="19680">MIEKKIEKAINKQINHELTAAYSYMAMAAYFAEISLDGFATFMHKQREEETQHANRLYQYLLDRDGKVDLPPISSPKMQFNGVKDVFDTALALEQNNTAAINHVYQVAAQHKDYATLSALQWFLDEQVEEEKSMRDMLEIVKFAGGDKGAILVLNQQIAKGAIPGVQGGGLDGGGGGGA</sequence>
<dbReference type="Pfam" id="PF00210">
    <property type="entry name" value="Ferritin"/>
    <property type="match status" value="1"/>
</dbReference>
<dbReference type="InterPro" id="IPR008331">
    <property type="entry name" value="Ferritin_DPS_dom"/>
</dbReference>
<name>A0A517YVD5_9BACT</name>
<dbReference type="EC" id="1.16.3.2" evidence="7"/>
<dbReference type="GO" id="GO:0008198">
    <property type="term" value="F:ferrous iron binding"/>
    <property type="evidence" value="ECO:0007669"/>
    <property type="project" value="TreeGrafter"/>
</dbReference>
<comment type="catalytic activity">
    <reaction evidence="7">
        <text>4 Fe(2+) + O2 + 6 H2O = 4 iron(III) oxide-hydroxide + 12 H(+)</text>
        <dbReference type="Rhea" id="RHEA:11972"/>
        <dbReference type="ChEBI" id="CHEBI:15377"/>
        <dbReference type="ChEBI" id="CHEBI:15378"/>
        <dbReference type="ChEBI" id="CHEBI:15379"/>
        <dbReference type="ChEBI" id="CHEBI:29033"/>
        <dbReference type="ChEBI" id="CHEBI:78619"/>
        <dbReference type="EC" id="1.16.3.2"/>
    </reaction>
</comment>
<dbReference type="PANTHER" id="PTHR11431">
    <property type="entry name" value="FERRITIN"/>
    <property type="match status" value="1"/>
</dbReference>
<keyword evidence="4 9" id="KW-0560">Oxidoreductase</keyword>
<dbReference type="GO" id="GO:0016491">
    <property type="term" value="F:oxidoreductase activity"/>
    <property type="evidence" value="ECO:0007669"/>
    <property type="project" value="UniProtKB-KW"/>
</dbReference>
<evidence type="ECO:0000313" key="10">
    <source>
        <dbReference type="Proteomes" id="UP000317369"/>
    </source>
</evidence>
<accession>A0A517YVD5</accession>
<dbReference type="AlphaFoldDB" id="A0A517YVD5"/>
<reference evidence="9 10" key="1">
    <citation type="submission" date="2019-02" db="EMBL/GenBank/DDBJ databases">
        <title>Deep-cultivation of Planctomycetes and their phenomic and genomic characterization uncovers novel biology.</title>
        <authorList>
            <person name="Wiegand S."/>
            <person name="Jogler M."/>
            <person name="Boedeker C."/>
            <person name="Pinto D."/>
            <person name="Vollmers J."/>
            <person name="Rivas-Marin E."/>
            <person name="Kohn T."/>
            <person name="Peeters S.H."/>
            <person name="Heuer A."/>
            <person name="Rast P."/>
            <person name="Oberbeckmann S."/>
            <person name="Bunk B."/>
            <person name="Jeske O."/>
            <person name="Meyerdierks A."/>
            <person name="Storesund J.E."/>
            <person name="Kallscheuer N."/>
            <person name="Luecker S."/>
            <person name="Lage O.M."/>
            <person name="Pohl T."/>
            <person name="Merkel B.J."/>
            <person name="Hornburger P."/>
            <person name="Mueller R.-W."/>
            <person name="Bruemmer F."/>
            <person name="Labrenz M."/>
            <person name="Spormann A.M."/>
            <person name="Op den Camp H."/>
            <person name="Overmann J."/>
            <person name="Amann R."/>
            <person name="Jetten M.S.M."/>
            <person name="Mascher T."/>
            <person name="Medema M.H."/>
            <person name="Devos D.P."/>
            <person name="Kaster A.-K."/>
            <person name="Ovreas L."/>
            <person name="Rohde M."/>
            <person name="Galperin M.Y."/>
            <person name="Jogler C."/>
        </authorList>
    </citation>
    <scope>NUCLEOTIDE SEQUENCE [LARGE SCALE GENOMIC DNA]</scope>
    <source>
        <strain evidence="9 10">KS4</strain>
    </source>
</reference>
<dbReference type="PANTHER" id="PTHR11431:SF127">
    <property type="entry name" value="BACTERIAL NON-HEME FERRITIN"/>
    <property type="match status" value="1"/>
</dbReference>
<comment type="subcellular location">
    <subcellularLocation>
        <location evidence="7">Cytoplasm</location>
    </subcellularLocation>
</comment>
<proteinExistence type="inferred from homology"/>
<feature type="binding site" evidence="6">
    <location>
        <position position="50"/>
    </location>
    <ligand>
        <name>Fe cation</name>
        <dbReference type="ChEBI" id="CHEBI:24875"/>
        <label>1</label>
    </ligand>
</feature>
<dbReference type="InterPro" id="IPR009040">
    <property type="entry name" value="Ferritin-like_diiron"/>
</dbReference>
<evidence type="ECO:0000256" key="2">
    <source>
        <dbReference type="ARBA" id="ARBA00022434"/>
    </source>
</evidence>
<dbReference type="GO" id="GO:0006879">
    <property type="term" value="P:intracellular iron ion homeostasis"/>
    <property type="evidence" value="ECO:0007669"/>
    <property type="project" value="UniProtKB-KW"/>
</dbReference>
<protein>
    <recommendedName>
        <fullName evidence="7">Ferritin</fullName>
        <ecNumber evidence="7">1.16.3.2</ecNumber>
    </recommendedName>
</protein>
<comment type="similarity">
    <text evidence="1 7">Belongs to the ferritin family. Prokaryotic subfamily.</text>
</comment>
<dbReference type="GO" id="GO:0005737">
    <property type="term" value="C:cytoplasm"/>
    <property type="evidence" value="ECO:0007669"/>
    <property type="project" value="UniProtKB-SubCell"/>
</dbReference>
<dbReference type="GO" id="GO:0042802">
    <property type="term" value="F:identical protein binding"/>
    <property type="evidence" value="ECO:0007669"/>
    <property type="project" value="UniProtKB-ARBA"/>
</dbReference>
<dbReference type="InterPro" id="IPR009078">
    <property type="entry name" value="Ferritin-like_SF"/>
</dbReference>
<comment type="function">
    <text evidence="7">Iron-storage protein.</text>
</comment>
<dbReference type="OrthoDB" id="9801481at2"/>
<dbReference type="Gene3D" id="1.20.1260.10">
    <property type="match status" value="1"/>
</dbReference>
<evidence type="ECO:0000256" key="3">
    <source>
        <dbReference type="ARBA" id="ARBA00022723"/>
    </source>
</evidence>
<evidence type="ECO:0000259" key="8">
    <source>
        <dbReference type="PROSITE" id="PS50905"/>
    </source>
</evidence>
<keyword evidence="7" id="KW-0963">Cytoplasm</keyword>
<dbReference type="RefSeq" id="WP_145077835.1">
    <property type="nucleotide sequence ID" value="NZ_CP036425.1"/>
</dbReference>
<evidence type="ECO:0000256" key="7">
    <source>
        <dbReference type="RuleBase" id="RU361145"/>
    </source>
</evidence>
<dbReference type="Proteomes" id="UP000317369">
    <property type="component" value="Chromosome"/>
</dbReference>
<dbReference type="InterPro" id="IPR041719">
    <property type="entry name" value="Ferritin_prok"/>
</dbReference>
<gene>
    <name evidence="9" type="primary">ftn</name>
    <name evidence="9" type="ORF">KS4_22530</name>
</gene>
<evidence type="ECO:0000313" key="9">
    <source>
        <dbReference type="EMBL" id="QDU34190.1"/>
    </source>
</evidence>
<dbReference type="EMBL" id="CP036425">
    <property type="protein sequence ID" value="QDU34190.1"/>
    <property type="molecule type" value="Genomic_DNA"/>
</dbReference>
<dbReference type="SUPFAM" id="SSF47240">
    <property type="entry name" value="Ferritin-like"/>
    <property type="match status" value="1"/>
</dbReference>
<dbReference type="InterPro" id="IPR001519">
    <property type="entry name" value="Ferritin"/>
</dbReference>
<feature type="binding site" evidence="6">
    <location>
        <position position="127"/>
    </location>
    <ligand>
        <name>Fe cation</name>
        <dbReference type="ChEBI" id="CHEBI:24875"/>
        <label>1</label>
    </ligand>
</feature>
<dbReference type="InterPro" id="IPR012347">
    <property type="entry name" value="Ferritin-like"/>
</dbReference>
<feature type="binding site" evidence="6">
    <location>
        <position position="53"/>
    </location>
    <ligand>
        <name>Fe cation</name>
        <dbReference type="ChEBI" id="CHEBI:24875"/>
        <label>1</label>
    </ligand>
</feature>
<dbReference type="PROSITE" id="PS50905">
    <property type="entry name" value="FERRITIN_LIKE"/>
    <property type="match status" value="1"/>
</dbReference>
<dbReference type="FunFam" id="1.20.1260.10:FF:000001">
    <property type="entry name" value="Non-heme ferritin"/>
    <property type="match status" value="1"/>
</dbReference>
<evidence type="ECO:0000256" key="1">
    <source>
        <dbReference type="ARBA" id="ARBA00006950"/>
    </source>
</evidence>
<keyword evidence="3 6" id="KW-0479">Metal-binding</keyword>
<keyword evidence="5 6" id="KW-0408">Iron</keyword>
<organism evidence="9 10">
    <name type="scientific">Poriferisphaera corsica</name>
    <dbReference type="NCBI Taxonomy" id="2528020"/>
    <lineage>
        <taxon>Bacteria</taxon>
        <taxon>Pseudomonadati</taxon>
        <taxon>Planctomycetota</taxon>
        <taxon>Phycisphaerae</taxon>
        <taxon>Phycisphaerales</taxon>
        <taxon>Phycisphaeraceae</taxon>
        <taxon>Poriferisphaera</taxon>
    </lineage>
</organism>
<dbReference type="GO" id="GO:0006826">
    <property type="term" value="P:iron ion transport"/>
    <property type="evidence" value="ECO:0007669"/>
    <property type="project" value="InterPro"/>
</dbReference>
<evidence type="ECO:0000256" key="4">
    <source>
        <dbReference type="ARBA" id="ARBA00023002"/>
    </source>
</evidence>
<dbReference type="CDD" id="cd01055">
    <property type="entry name" value="Nonheme_Ferritin"/>
    <property type="match status" value="1"/>
</dbReference>
<keyword evidence="2 7" id="KW-0409">Iron storage</keyword>
<feature type="binding site" evidence="6">
    <location>
        <position position="94"/>
    </location>
    <ligand>
        <name>Fe cation</name>
        <dbReference type="ChEBI" id="CHEBI:24875"/>
        <label>1</label>
    </ligand>
</feature>
<dbReference type="GO" id="GO:0008199">
    <property type="term" value="F:ferric iron binding"/>
    <property type="evidence" value="ECO:0007669"/>
    <property type="project" value="InterPro"/>
</dbReference>
<dbReference type="KEGG" id="pcor:KS4_22530"/>
<evidence type="ECO:0000256" key="6">
    <source>
        <dbReference type="PIRSR" id="PIRSR601519-1"/>
    </source>
</evidence>
<keyword evidence="10" id="KW-1185">Reference proteome</keyword>
<feature type="binding site" evidence="6">
    <location>
        <position position="17"/>
    </location>
    <ligand>
        <name>Fe cation</name>
        <dbReference type="ChEBI" id="CHEBI:24875"/>
        <label>1</label>
    </ligand>
</feature>
<feature type="domain" description="Ferritin-like diiron" evidence="8">
    <location>
        <begin position="1"/>
        <end position="145"/>
    </location>
</feature>
<evidence type="ECO:0000256" key="5">
    <source>
        <dbReference type="ARBA" id="ARBA00023004"/>
    </source>
</evidence>